<name>A0A653UX20_BACAB</name>
<accession>A0A653UX20</accession>
<reference evidence="1 2" key="1">
    <citation type="submission" date="2019-10" db="EMBL/GenBank/DDBJ databases">
        <authorList>
            <person name="Karimi E."/>
        </authorList>
    </citation>
    <scope>NUCLEOTIDE SEQUENCE [LARGE SCALE GENOMIC DNA]</scope>
    <source>
        <strain evidence="1">Bacillus sp. 348</strain>
    </source>
</reference>
<evidence type="ECO:0000313" key="1">
    <source>
        <dbReference type="EMBL" id="VXB98418.1"/>
    </source>
</evidence>
<dbReference type="Proteomes" id="UP000433089">
    <property type="component" value="Unassembled WGS sequence"/>
</dbReference>
<organism evidence="1 2">
    <name type="scientific">Bacillus altitudinis</name>
    <dbReference type="NCBI Taxonomy" id="293387"/>
    <lineage>
        <taxon>Bacteria</taxon>
        <taxon>Bacillati</taxon>
        <taxon>Bacillota</taxon>
        <taxon>Bacilli</taxon>
        <taxon>Bacillales</taxon>
        <taxon>Bacillaceae</taxon>
        <taxon>Bacillus</taxon>
    </lineage>
</organism>
<protein>
    <submittedName>
        <fullName evidence="1">Uncharacterized protein</fullName>
    </submittedName>
</protein>
<dbReference type="EMBL" id="CABWLH010000009">
    <property type="protein sequence ID" value="VXB98418.1"/>
    <property type="molecule type" value="Genomic_DNA"/>
</dbReference>
<gene>
    <name evidence="1" type="ORF">BACI348_42031</name>
</gene>
<sequence>MYSSFMITILLFAADIILSVRKIGEKYGSNESYLLLMTYIC</sequence>
<proteinExistence type="predicted"/>
<evidence type="ECO:0000313" key="2">
    <source>
        <dbReference type="Proteomes" id="UP000433089"/>
    </source>
</evidence>
<dbReference type="AlphaFoldDB" id="A0A653UX20"/>